<dbReference type="EMBL" id="BGPR01001246">
    <property type="protein sequence ID" value="GBM49243.1"/>
    <property type="molecule type" value="Genomic_DNA"/>
</dbReference>
<name>A0A4Y2G6N0_ARAVE</name>
<gene>
    <name evidence="1" type="ORF">AVEN_70993_1</name>
</gene>
<accession>A0A4Y2G6N0</accession>
<protein>
    <submittedName>
        <fullName evidence="1">Uncharacterized protein</fullName>
    </submittedName>
</protein>
<evidence type="ECO:0000313" key="1">
    <source>
        <dbReference type="EMBL" id="GBM49243.1"/>
    </source>
</evidence>
<organism evidence="1 2">
    <name type="scientific">Araneus ventricosus</name>
    <name type="common">Orbweaver spider</name>
    <name type="synonym">Epeira ventricosa</name>
    <dbReference type="NCBI Taxonomy" id="182803"/>
    <lineage>
        <taxon>Eukaryota</taxon>
        <taxon>Metazoa</taxon>
        <taxon>Ecdysozoa</taxon>
        <taxon>Arthropoda</taxon>
        <taxon>Chelicerata</taxon>
        <taxon>Arachnida</taxon>
        <taxon>Araneae</taxon>
        <taxon>Araneomorphae</taxon>
        <taxon>Entelegynae</taxon>
        <taxon>Araneoidea</taxon>
        <taxon>Araneidae</taxon>
        <taxon>Araneus</taxon>
    </lineage>
</organism>
<proteinExistence type="predicted"/>
<dbReference type="Proteomes" id="UP000499080">
    <property type="component" value="Unassembled WGS sequence"/>
</dbReference>
<dbReference type="AlphaFoldDB" id="A0A4Y2G6N0"/>
<evidence type="ECO:0000313" key="2">
    <source>
        <dbReference type="Proteomes" id="UP000499080"/>
    </source>
</evidence>
<reference evidence="1 2" key="1">
    <citation type="journal article" date="2019" name="Sci. Rep.">
        <title>Orb-weaving spider Araneus ventricosus genome elucidates the spidroin gene catalogue.</title>
        <authorList>
            <person name="Kono N."/>
            <person name="Nakamura H."/>
            <person name="Ohtoshi R."/>
            <person name="Moran D.A.P."/>
            <person name="Shinohara A."/>
            <person name="Yoshida Y."/>
            <person name="Fujiwara M."/>
            <person name="Mori M."/>
            <person name="Tomita M."/>
            <person name="Arakawa K."/>
        </authorList>
    </citation>
    <scope>NUCLEOTIDE SEQUENCE [LARGE SCALE GENOMIC DNA]</scope>
</reference>
<sequence>MHSLKSWDNPSSLQFYSDPEITFRIRTGRHDRSRESGKYIVYIKINYNQGATTVVFDGYPEDLPEKSIKTAERLRRAKRHAESDVVFNELMTVTIP</sequence>
<comment type="caution">
    <text evidence="1">The sequence shown here is derived from an EMBL/GenBank/DDBJ whole genome shotgun (WGS) entry which is preliminary data.</text>
</comment>
<keyword evidence="2" id="KW-1185">Reference proteome</keyword>